<dbReference type="AlphaFoldDB" id="A0A6B3RLQ0"/>
<dbReference type="PANTHER" id="PTHR30595:SF6">
    <property type="entry name" value="SCHLAFEN ALBA-2 DOMAIN-CONTAINING PROTEIN"/>
    <property type="match status" value="1"/>
</dbReference>
<dbReference type="GO" id="GO:0005524">
    <property type="term" value="F:ATP binding"/>
    <property type="evidence" value="ECO:0007669"/>
    <property type="project" value="UniProtKB-KW"/>
</dbReference>
<dbReference type="Proteomes" id="UP000481421">
    <property type="component" value="Unassembled WGS sequence"/>
</dbReference>
<name>A0A6B3RLQ0_9RHOB</name>
<dbReference type="InterPro" id="IPR007421">
    <property type="entry name" value="Schlafen_AlbA_2_dom"/>
</dbReference>
<reference evidence="2 3" key="1">
    <citation type="submission" date="2020-02" db="EMBL/GenBank/DDBJ databases">
        <title>Rhodobacter algicola sp. nov., isolated from microalga culture.</title>
        <authorList>
            <person name="Park C.-Y."/>
        </authorList>
    </citation>
    <scope>NUCLEOTIDE SEQUENCE [LARGE SCALE GENOMIC DNA]</scope>
    <source>
        <strain evidence="2 3">ETT8</strain>
    </source>
</reference>
<dbReference type="Gene3D" id="3.30.950.30">
    <property type="entry name" value="Schlafen, AAA domain"/>
    <property type="match status" value="1"/>
</dbReference>
<gene>
    <name evidence="2" type="ORF">G3572_12200</name>
</gene>
<evidence type="ECO:0000313" key="3">
    <source>
        <dbReference type="Proteomes" id="UP000481421"/>
    </source>
</evidence>
<accession>A0A6B3RLQ0</accession>
<dbReference type="InterPro" id="IPR038461">
    <property type="entry name" value="Schlafen_AlbA_2_dom_sf"/>
</dbReference>
<dbReference type="PANTHER" id="PTHR30595">
    <property type="entry name" value="GLPR-RELATED TRANSCRIPTIONAL REPRESSOR"/>
    <property type="match status" value="1"/>
</dbReference>
<evidence type="ECO:0000313" key="2">
    <source>
        <dbReference type="EMBL" id="NEX46970.1"/>
    </source>
</evidence>
<sequence>MIICPLIATPAQPERPRRVPRRSITDEEIGLIKAMLRRGMRNRDIQFYFNRQDRPVNSGRITGINAGDYGPEVPAATEAALDAFLAGFAPALVGVAIEAGAPREPTLAERAFARFVQRDGGWFLADGETSDQECKAQFDPRRMEPIVRAIAALANNRGGFVFIGVQDAECRVTGMPDTAFQDTDIVRITDRVKNLLTPTPAFSKDVIEVGDQAVGFIHVEKYPTPPVIVCRDANGLEDGTILFRYAGQSGKIKFGDLLAMLRERDRAATQTLLASATRLSEIGADRALIVDTEKGELDAGSKRIVIDRALADQLDFIREGEFEERAGARALRLIGDVHAVDPEGQVVERIEGRALDADAVLLAYLGHDVVREPLEYICLSAKVQRQWLPVFYFVRLAGGDIDAAIEALDATNAVYRVSKQNALERLRGQRSAFERPGGAILEVVAALQAGQFDELRQRFNDLQIVRGIRGLPDGLEPADPLFDLLRDIYRDADGNANVRSGVFSAAARLDELENPRQPR</sequence>
<feature type="domain" description="Schlafen AlbA-2" evidence="1">
    <location>
        <begin position="128"/>
        <end position="251"/>
    </location>
</feature>
<protein>
    <submittedName>
        <fullName evidence="2">ATP-binding protein</fullName>
    </submittedName>
</protein>
<comment type="caution">
    <text evidence="2">The sequence shown here is derived from an EMBL/GenBank/DDBJ whole genome shotgun (WGS) entry which is preliminary data.</text>
</comment>
<keyword evidence="3" id="KW-1185">Reference proteome</keyword>
<keyword evidence="2" id="KW-0547">Nucleotide-binding</keyword>
<keyword evidence="2" id="KW-0067">ATP-binding</keyword>
<proteinExistence type="predicted"/>
<dbReference type="Pfam" id="PF04326">
    <property type="entry name" value="SLFN_AlbA_2"/>
    <property type="match status" value="1"/>
</dbReference>
<evidence type="ECO:0000259" key="1">
    <source>
        <dbReference type="Pfam" id="PF04326"/>
    </source>
</evidence>
<organism evidence="2 3">
    <name type="scientific">Pseudotabrizicola algicola</name>
    <dbReference type="NCBI Taxonomy" id="2709381"/>
    <lineage>
        <taxon>Bacteria</taxon>
        <taxon>Pseudomonadati</taxon>
        <taxon>Pseudomonadota</taxon>
        <taxon>Alphaproteobacteria</taxon>
        <taxon>Rhodobacterales</taxon>
        <taxon>Paracoccaceae</taxon>
        <taxon>Pseudotabrizicola</taxon>
    </lineage>
</organism>
<dbReference type="EMBL" id="JAAIKE010000003">
    <property type="protein sequence ID" value="NEX46970.1"/>
    <property type="molecule type" value="Genomic_DNA"/>
</dbReference>